<dbReference type="Pfam" id="PF00583">
    <property type="entry name" value="Acetyltransf_1"/>
    <property type="match status" value="1"/>
</dbReference>
<keyword evidence="3" id="KW-1185">Reference proteome</keyword>
<dbReference type="Gene3D" id="3.40.630.30">
    <property type="match status" value="1"/>
</dbReference>
<comment type="caution">
    <text evidence="2">The sequence shown here is derived from an EMBL/GenBank/DDBJ whole genome shotgun (WGS) entry which is preliminary data.</text>
</comment>
<dbReference type="Proteomes" id="UP000215405">
    <property type="component" value="Unassembled WGS sequence"/>
</dbReference>
<sequence length="187" mass="20764">MNTVTDIAPADWAGFEEVMGPKGGCGGCWCMLWRRSAKEMDAATGEENKAAIRARFEADPPPGLIARIDGKPAGWISVDRREVFPRMKSSRIFKPVDDAAVWSVTCFLVKKEYRRTALCTALLNAAVEFVAAQGGTIVEGYPIDTPKEKYPPLYAFTGFVESFRRANFKEVARRSPTRPIMRRSVAP</sequence>
<feature type="domain" description="N-acetyltransferase" evidence="1">
    <location>
        <begin position="46"/>
        <end position="136"/>
    </location>
</feature>
<dbReference type="RefSeq" id="WP_094077218.1">
    <property type="nucleotide sequence ID" value="NZ_NBYO01000002.1"/>
</dbReference>
<reference evidence="3" key="1">
    <citation type="journal article" date="2017" name="Int. J. Syst. Evol. Microbiol.">
        <title>Notoacmeibacter marinus gen. nov., sp. nov., isolated from the gut of a limpet and proposal of Notoacmeibacteraceae fam. nov. in the order Rhizobiales of the class Alphaproteobacteria.</title>
        <authorList>
            <person name="Huang Z."/>
            <person name="Guo F."/>
            <person name="Lai Q."/>
        </authorList>
    </citation>
    <scope>NUCLEOTIDE SEQUENCE [LARGE SCALE GENOMIC DNA]</scope>
    <source>
        <strain evidence="3">XMTR2A4</strain>
    </source>
</reference>
<proteinExistence type="predicted"/>
<dbReference type="EMBL" id="NBYO01000002">
    <property type="protein sequence ID" value="OXT00391.1"/>
    <property type="molecule type" value="Genomic_DNA"/>
</dbReference>
<dbReference type="InterPro" id="IPR016181">
    <property type="entry name" value="Acyl_CoA_acyltransferase"/>
</dbReference>
<protein>
    <submittedName>
        <fullName evidence="2">GNAT family N-acetyltransferase</fullName>
    </submittedName>
</protein>
<evidence type="ECO:0000259" key="1">
    <source>
        <dbReference type="Pfam" id="PF00583"/>
    </source>
</evidence>
<keyword evidence="2" id="KW-0808">Transferase</keyword>
<organism evidence="2 3">
    <name type="scientific">Notoacmeibacter marinus</name>
    <dbReference type="NCBI Taxonomy" id="1876515"/>
    <lineage>
        <taxon>Bacteria</taxon>
        <taxon>Pseudomonadati</taxon>
        <taxon>Pseudomonadota</taxon>
        <taxon>Alphaproteobacteria</taxon>
        <taxon>Hyphomicrobiales</taxon>
        <taxon>Notoacmeibacteraceae</taxon>
        <taxon>Notoacmeibacter</taxon>
    </lineage>
</organism>
<name>A0A231UX49_9HYPH</name>
<evidence type="ECO:0000313" key="3">
    <source>
        <dbReference type="Proteomes" id="UP000215405"/>
    </source>
</evidence>
<dbReference type="GO" id="GO:0016747">
    <property type="term" value="F:acyltransferase activity, transferring groups other than amino-acyl groups"/>
    <property type="evidence" value="ECO:0007669"/>
    <property type="project" value="InterPro"/>
</dbReference>
<gene>
    <name evidence="2" type="ORF">B7H23_09660</name>
</gene>
<dbReference type="CDD" id="cd04301">
    <property type="entry name" value="NAT_SF"/>
    <property type="match status" value="1"/>
</dbReference>
<accession>A0A231UX49</accession>
<dbReference type="InterPro" id="IPR000182">
    <property type="entry name" value="GNAT_dom"/>
</dbReference>
<dbReference type="AlphaFoldDB" id="A0A231UX49"/>
<dbReference type="SUPFAM" id="SSF55729">
    <property type="entry name" value="Acyl-CoA N-acyltransferases (Nat)"/>
    <property type="match status" value="1"/>
</dbReference>
<evidence type="ECO:0000313" key="2">
    <source>
        <dbReference type="EMBL" id="OXT00391.1"/>
    </source>
</evidence>